<dbReference type="SMART" id="SM00382">
    <property type="entry name" value="AAA"/>
    <property type="match status" value="2"/>
</dbReference>
<evidence type="ECO:0000256" key="3">
    <source>
        <dbReference type="ARBA" id="ARBA00022692"/>
    </source>
</evidence>
<dbReference type="PANTHER" id="PTHR24223">
    <property type="entry name" value="ATP-BINDING CASSETTE SUB-FAMILY C"/>
    <property type="match status" value="1"/>
</dbReference>
<dbReference type="GO" id="GO:0000329">
    <property type="term" value="C:fungal-type vacuole membrane"/>
    <property type="evidence" value="ECO:0007669"/>
    <property type="project" value="UniProtKB-ARBA"/>
</dbReference>
<keyword evidence="6" id="KW-0067">ATP-binding</keyword>
<feature type="domain" description="ABC transporter" evidence="11">
    <location>
        <begin position="1091"/>
        <end position="1324"/>
    </location>
</feature>
<dbReference type="InterPro" id="IPR044746">
    <property type="entry name" value="ABCC_6TM_D1"/>
</dbReference>
<evidence type="ECO:0000256" key="9">
    <source>
        <dbReference type="SAM" id="MobiDB-lite"/>
    </source>
</evidence>
<feature type="transmembrane region" description="Helical" evidence="10">
    <location>
        <begin position="377"/>
        <end position="394"/>
    </location>
</feature>
<dbReference type="GO" id="GO:0016887">
    <property type="term" value="F:ATP hydrolysis activity"/>
    <property type="evidence" value="ECO:0007669"/>
    <property type="project" value="InterPro"/>
</dbReference>
<dbReference type="CDD" id="cd18579">
    <property type="entry name" value="ABC_6TM_ABCC_D1"/>
    <property type="match status" value="1"/>
</dbReference>
<feature type="transmembrane region" description="Helical" evidence="10">
    <location>
        <begin position="1006"/>
        <end position="1033"/>
    </location>
</feature>
<feature type="transmembrane region" description="Helical" evidence="10">
    <location>
        <begin position="231"/>
        <end position="256"/>
    </location>
</feature>
<feature type="region of interest" description="Disordered" evidence="9">
    <location>
        <begin position="453"/>
        <end position="476"/>
    </location>
</feature>
<feature type="transmembrane region" description="Helical" evidence="10">
    <location>
        <begin position="813"/>
        <end position="836"/>
    </location>
</feature>
<dbReference type="InterPro" id="IPR003593">
    <property type="entry name" value="AAA+_ATPase"/>
</dbReference>
<comment type="caution">
    <text evidence="13">The sequence shown here is derived from an EMBL/GenBank/DDBJ whole genome shotgun (WGS) entry which is preliminary data.</text>
</comment>
<dbReference type="Proteomes" id="UP001212152">
    <property type="component" value="Unassembled WGS sequence"/>
</dbReference>
<dbReference type="Pfam" id="PF00664">
    <property type="entry name" value="ABC_membrane"/>
    <property type="match status" value="2"/>
</dbReference>
<feature type="transmembrane region" description="Helical" evidence="10">
    <location>
        <begin position="913"/>
        <end position="930"/>
    </location>
</feature>
<dbReference type="InterPro" id="IPR036640">
    <property type="entry name" value="ABC1_TM_sf"/>
</dbReference>
<evidence type="ECO:0000256" key="8">
    <source>
        <dbReference type="ARBA" id="ARBA00023136"/>
    </source>
</evidence>
<dbReference type="PROSITE" id="PS50929">
    <property type="entry name" value="ABC_TM1F"/>
    <property type="match status" value="2"/>
</dbReference>
<name>A0AAD5XLZ6_9FUNG</name>
<feature type="transmembrane region" description="Helical" evidence="10">
    <location>
        <begin position="773"/>
        <end position="801"/>
    </location>
</feature>
<evidence type="ECO:0000256" key="6">
    <source>
        <dbReference type="ARBA" id="ARBA00022840"/>
    </source>
</evidence>
<organism evidence="13 14">
    <name type="scientific">Geranomyces variabilis</name>
    <dbReference type="NCBI Taxonomy" id="109894"/>
    <lineage>
        <taxon>Eukaryota</taxon>
        <taxon>Fungi</taxon>
        <taxon>Fungi incertae sedis</taxon>
        <taxon>Chytridiomycota</taxon>
        <taxon>Chytridiomycota incertae sedis</taxon>
        <taxon>Chytridiomycetes</taxon>
        <taxon>Spizellomycetales</taxon>
        <taxon>Powellomycetaceae</taxon>
        <taxon>Geranomyces</taxon>
    </lineage>
</organism>
<evidence type="ECO:0000256" key="2">
    <source>
        <dbReference type="ARBA" id="ARBA00022448"/>
    </source>
</evidence>
<feature type="transmembrane region" description="Helical" evidence="10">
    <location>
        <begin position="111"/>
        <end position="136"/>
    </location>
</feature>
<dbReference type="InterPro" id="IPR003439">
    <property type="entry name" value="ABC_transporter-like_ATP-bd"/>
</dbReference>
<feature type="transmembrane region" description="Helical" evidence="10">
    <location>
        <begin position="888"/>
        <end position="907"/>
    </location>
</feature>
<keyword evidence="4" id="KW-0677">Repeat</keyword>
<dbReference type="InterPro" id="IPR017871">
    <property type="entry name" value="ABC_transporter-like_CS"/>
</dbReference>
<dbReference type="Gene3D" id="3.40.50.300">
    <property type="entry name" value="P-loop containing nucleotide triphosphate hydrolases"/>
    <property type="match status" value="2"/>
</dbReference>
<sequence>MTNAPDPVKGQSSVAGAVPVPVLSAPARSIQKRMGTSNIFSFISVSWLSPLMKQGFKKPLTFEDLPLLAKGDEAANVAHVLDGYRAATLAYLANPAANPRPHLARTLARAFWGYFVGGVICGLLAAACILLSPLLIEQLLIYVLPAGPQRDASTLWLDSGIGLSFILFALQIGSTVFQKTSEQLLRILLIKLRSLLIATVYEKSLRMSAATREEFSAGKIANLISVDAEQIAFNIVPGAIVFSAPAQIITASVLLIRELGVSAWAALGLMVGLFLTQVPLMVAASKFLEVVLKHADDRIKTIREVLYGIKIIKLRAIEQFFLKKIHAVREKQLAGLKIWYTLFGASISIGVSIPVLLPIAAFLVYSAIESTLDPTKIFPSLVLFQVLFTPLITLPEAISSLAQCVVSYKRIAHFLASSEAQPLLIEANADSENAITITDGTFEWAEVKDEEKKKKLKKKKNGKKDNKSYHTDAPADAGVLDVTDGEQTAVQSESDLPAGPLFRDLNLNIRKGLLTAVVGPVGTGKSSLFSAIIGEMTQLTGNVRIHGNLGFCQQTPWIQTATVKENILFGNEYDPARLRKVVKMCSLEADIAQLGAGIETEIGEKGVNLSGGQQARLALARAVYNTELDIYLFDDPISALDAEVGADIFNDCLKNGLAGKTRVLVTHHLHLMPEVDRIIVLEEGRIAEEGTYTELMAAQGAFTKMMKDHQTEDSEDTDGEDEKAETDAKTAAGREEDDKDAGAAGGLIAVEDQIVGAVEWETYKRYIDAAGGWVYTVVLLSCLAMNNVAGVLSSYILVWWMEDRWGWSYQQYRIAYGLVGAAACLTTVMTVGCIMVGTYGVASFMHDAALTAMTRAPLGWFDTQPIGRIINRFSGDIESLDFNTWGNVTMILFGVAGIISSLVLMAIVQPYTLLLFAPMMVVYWYILRYYRASFRELKRINSTRRSPLASHITETLTGLPSIRAYKVEDNFCRTQRALLDASAAPLYLQLTSSVWISLRLEMSVGFVVLLLALLGTEGLLGPALLGLVFSYAVPLASNVNMCLSAIAYLEANMNCVERLSEYIYHLPQEAPPELDTDPKLGTWPTAGAISIRDLELRYPSRPDHAVLRNITVDIRAGEKIGIIGRTGSGKSTLLTALFRLVELSKGTITIDGRDISTLGLKTLRKGLQIIPQQPVMFQGTIRDNLDLEGTCTDTQVWDALDRVGLKKYVAGLPAKLEAPVAVNGENLSQGQAQLMSLGRAVLIPPAILFLDEASSSVDAAADLLIQASLKTQFKNVTIMSIAHRLNTIVDFDRVLVLDDGEVAEFDTPYALLSKDSLFSKLADATGPANARMLRDVAAEVEKARVARSVGV</sequence>
<dbReference type="InterPro" id="IPR050173">
    <property type="entry name" value="ABC_transporter_C-like"/>
</dbReference>
<feature type="region of interest" description="Disordered" evidence="9">
    <location>
        <begin position="706"/>
        <end position="740"/>
    </location>
</feature>
<feature type="domain" description="ABC transmembrane type-1" evidence="12">
    <location>
        <begin position="777"/>
        <end position="1051"/>
    </location>
</feature>
<feature type="compositionally biased region" description="Basic and acidic residues" evidence="9">
    <location>
        <begin position="725"/>
        <end position="736"/>
    </location>
</feature>
<keyword evidence="14" id="KW-1185">Reference proteome</keyword>
<evidence type="ECO:0000256" key="7">
    <source>
        <dbReference type="ARBA" id="ARBA00022989"/>
    </source>
</evidence>
<dbReference type="SUPFAM" id="SSF90123">
    <property type="entry name" value="ABC transporter transmembrane region"/>
    <property type="match status" value="2"/>
</dbReference>
<evidence type="ECO:0000259" key="11">
    <source>
        <dbReference type="PROSITE" id="PS50893"/>
    </source>
</evidence>
<proteinExistence type="predicted"/>
<evidence type="ECO:0000256" key="10">
    <source>
        <dbReference type="SAM" id="Phobius"/>
    </source>
</evidence>
<dbReference type="GO" id="GO:0140359">
    <property type="term" value="F:ABC-type transporter activity"/>
    <property type="evidence" value="ECO:0007669"/>
    <property type="project" value="InterPro"/>
</dbReference>
<dbReference type="FunFam" id="1.20.1560.10:FF:000013">
    <property type="entry name" value="ABC transporter C family member 2"/>
    <property type="match status" value="1"/>
</dbReference>
<dbReference type="Gene3D" id="1.20.1560.10">
    <property type="entry name" value="ABC transporter type 1, transmembrane domain"/>
    <property type="match status" value="2"/>
</dbReference>
<keyword evidence="3 10" id="KW-0812">Transmembrane</keyword>
<dbReference type="FunFam" id="3.40.50.300:FF:000630">
    <property type="entry name" value="ATP-binding cassette (ABC) transporter, putative"/>
    <property type="match status" value="1"/>
</dbReference>
<comment type="subcellular location">
    <subcellularLocation>
        <location evidence="1">Vacuole membrane</location>
        <topology evidence="1">Multi-pass membrane protein</topology>
    </subcellularLocation>
</comment>
<feature type="transmembrane region" description="Helical" evidence="10">
    <location>
        <begin position="156"/>
        <end position="177"/>
    </location>
</feature>
<feature type="domain" description="ABC transporter" evidence="11">
    <location>
        <begin position="480"/>
        <end position="708"/>
    </location>
</feature>
<feature type="transmembrane region" description="Helical" evidence="10">
    <location>
        <begin position="338"/>
        <end position="365"/>
    </location>
</feature>
<feature type="transmembrane region" description="Helical" evidence="10">
    <location>
        <begin position="262"/>
        <end position="284"/>
    </location>
</feature>
<dbReference type="CDD" id="cd03250">
    <property type="entry name" value="ABCC_MRP_domain1"/>
    <property type="match status" value="1"/>
</dbReference>
<dbReference type="PANTHER" id="PTHR24223:SF443">
    <property type="entry name" value="MULTIDRUG-RESISTANCE LIKE PROTEIN 1, ISOFORM I"/>
    <property type="match status" value="1"/>
</dbReference>
<dbReference type="FunFam" id="3.40.50.300:FF:000997">
    <property type="entry name" value="Multidrug resistance-associated protein 1"/>
    <property type="match status" value="1"/>
</dbReference>
<dbReference type="SUPFAM" id="SSF52540">
    <property type="entry name" value="P-loop containing nucleoside triphosphate hydrolases"/>
    <property type="match status" value="2"/>
</dbReference>
<gene>
    <name evidence="13" type="ORF">HDU87_001172</name>
</gene>
<evidence type="ECO:0000313" key="13">
    <source>
        <dbReference type="EMBL" id="KAJ3168373.1"/>
    </source>
</evidence>
<evidence type="ECO:0000256" key="5">
    <source>
        <dbReference type="ARBA" id="ARBA00022741"/>
    </source>
</evidence>
<keyword evidence="7 10" id="KW-1133">Transmembrane helix</keyword>
<dbReference type="EMBL" id="JADGJQ010000122">
    <property type="protein sequence ID" value="KAJ3168373.1"/>
    <property type="molecule type" value="Genomic_DNA"/>
</dbReference>
<dbReference type="InterPro" id="IPR027417">
    <property type="entry name" value="P-loop_NTPase"/>
</dbReference>
<accession>A0AAD5XLZ6</accession>
<feature type="compositionally biased region" description="Acidic residues" evidence="9">
    <location>
        <begin position="713"/>
        <end position="724"/>
    </location>
</feature>
<evidence type="ECO:0000259" key="12">
    <source>
        <dbReference type="PROSITE" id="PS50929"/>
    </source>
</evidence>
<dbReference type="GO" id="GO:0005524">
    <property type="term" value="F:ATP binding"/>
    <property type="evidence" value="ECO:0007669"/>
    <property type="project" value="UniProtKB-KW"/>
</dbReference>
<dbReference type="InterPro" id="IPR011527">
    <property type="entry name" value="ABC1_TM_dom"/>
</dbReference>
<evidence type="ECO:0000256" key="1">
    <source>
        <dbReference type="ARBA" id="ARBA00004128"/>
    </source>
</evidence>
<keyword evidence="2" id="KW-0813">Transport</keyword>
<keyword evidence="5" id="KW-0547">Nucleotide-binding</keyword>
<feature type="domain" description="ABC transmembrane type-1" evidence="12">
    <location>
        <begin position="116"/>
        <end position="403"/>
    </location>
</feature>
<keyword evidence="8 10" id="KW-0472">Membrane</keyword>
<evidence type="ECO:0000313" key="14">
    <source>
        <dbReference type="Proteomes" id="UP001212152"/>
    </source>
</evidence>
<protein>
    <submittedName>
        <fullName evidence="13">Uncharacterized protein</fullName>
    </submittedName>
</protein>
<dbReference type="Pfam" id="PF00005">
    <property type="entry name" value="ABC_tran"/>
    <property type="match status" value="2"/>
</dbReference>
<reference evidence="13" key="1">
    <citation type="submission" date="2020-05" db="EMBL/GenBank/DDBJ databases">
        <title>Phylogenomic resolution of chytrid fungi.</title>
        <authorList>
            <person name="Stajich J.E."/>
            <person name="Amses K."/>
            <person name="Simmons R."/>
            <person name="Seto K."/>
            <person name="Myers J."/>
            <person name="Bonds A."/>
            <person name="Quandt C.A."/>
            <person name="Barry K."/>
            <person name="Liu P."/>
            <person name="Grigoriev I."/>
            <person name="Longcore J.E."/>
            <person name="James T.Y."/>
        </authorList>
    </citation>
    <scope>NUCLEOTIDE SEQUENCE</scope>
    <source>
        <strain evidence="13">JEL0379</strain>
    </source>
</reference>
<dbReference type="CDD" id="cd03244">
    <property type="entry name" value="ABCC_MRP_domain2"/>
    <property type="match status" value="1"/>
</dbReference>
<dbReference type="PROSITE" id="PS50893">
    <property type="entry name" value="ABC_TRANSPORTER_2"/>
    <property type="match status" value="2"/>
</dbReference>
<evidence type="ECO:0000256" key="4">
    <source>
        <dbReference type="ARBA" id="ARBA00022737"/>
    </source>
</evidence>
<dbReference type="PROSITE" id="PS00211">
    <property type="entry name" value="ABC_TRANSPORTER_1"/>
    <property type="match status" value="2"/>
</dbReference>